<evidence type="ECO:0000259" key="2">
    <source>
        <dbReference type="Pfam" id="PF02984"/>
    </source>
</evidence>
<protein>
    <submittedName>
        <fullName evidence="3">Cyclin-A2-1</fullName>
    </submittedName>
</protein>
<feature type="domain" description="Cyclin C-terminal" evidence="2">
    <location>
        <begin position="63"/>
        <end position="102"/>
    </location>
</feature>
<dbReference type="Pfam" id="PF02984">
    <property type="entry name" value="Cyclin_C"/>
    <property type="match status" value="1"/>
</dbReference>
<feature type="transmembrane region" description="Helical" evidence="1">
    <location>
        <begin position="74"/>
        <end position="96"/>
    </location>
</feature>
<dbReference type="InterPro" id="IPR004367">
    <property type="entry name" value="Cyclin_C-dom"/>
</dbReference>
<sequence length="104" mass="11930">MESIMLTTLEFRVTVPYSLRFVERVILLCQCLFSWSDDSRSIDTTGTANTNEISAYALFVESIYYFLELTLQEYVFLSYLPSVIGCAAVSLALQLFQGRTWKTE</sequence>
<dbReference type="SUPFAM" id="SSF47954">
    <property type="entry name" value="Cyclin-like"/>
    <property type="match status" value="1"/>
</dbReference>
<reference evidence="3" key="2">
    <citation type="submission" date="2014-07" db="EMBL/GenBank/DDBJ databases">
        <authorList>
            <person name="Hull J."/>
        </authorList>
    </citation>
    <scope>NUCLEOTIDE SEQUENCE</scope>
</reference>
<gene>
    <name evidence="3" type="primary">CYCA2-1_0</name>
    <name evidence="3" type="ORF">CM83_62244</name>
</gene>
<keyword evidence="1" id="KW-1133">Transmembrane helix</keyword>
<accession>A0A0A9YFK8</accession>
<reference evidence="3" key="1">
    <citation type="journal article" date="2014" name="PLoS ONE">
        <title>Transcriptome-Based Identification of ABC Transporters in the Western Tarnished Plant Bug Lygus hesperus.</title>
        <authorList>
            <person name="Hull J.J."/>
            <person name="Chaney K."/>
            <person name="Geib S.M."/>
            <person name="Fabrick J.A."/>
            <person name="Brent C.S."/>
            <person name="Walsh D."/>
            <person name="Lavine L.C."/>
        </authorList>
    </citation>
    <scope>NUCLEOTIDE SEQUENCE</scope>
</reference>
<evidence type="ECO:0000313" key="3">
    <source>
        <dbReference type="EMBL" id="JAG29893.1"/>
    </source>
</evidence>
<dbReference type="AlphaFoldDB" id="A0A0A9YFK8"/>
<organism evidence="3">
    <name type="scientific">Lygus hesperus</name>
    <name type="common">Western plant bug</name>
    <dbReference type="NCBI Taxonomy" id="30085"/>
    <lineage>
        <taxon>Eukaryota</taxon>
        <taxon>Metazoa</taxon>
        <taxon>Ecdysozoa</taxon>
        <taxon>Arthropoda</taxon>
        <taxon>Hexapoda</taxon>
        <taxon>Insecta</taxon>
        <taxon>Pterygota</taxon>
        <taxon>Neoptera</taxon>
        <taxon>Paraneoptera</taxon>
        <taxon>Hemiptera</taxon>
        <taxon>Heteroptera</taxon>
        <taxon>Panheteroptera</taxon>
        <taxon>Cimicomorpha</taxon>
        <taxon>Miridae</taxon>
        <taxon>Mirini</taxon>
        <taxon>Lygus</taxon>
    </lineage>
</organism>
<evidence type="ECO:0000256" key="1">
    <source>
        <dbReference type="SAM" id="Phobius"/>
    </source>
</evidence>
<dbReference type="InterPro" id="IPR036915">
    <property type="entry name" value="Cyclin-like_sf"/>
</dbReference>
<dbReference type="Gene3D" id="1.10.472.10">
    <property type="entry name" value="Cyclin-like"/>
    <property type="match status" value="1"/>
</dbReference>
<keyword evidence="1" id="KW-0472">Membrane</keyword>
<proteinExistence type="predicted"/>
<name>A0A0A9YFK8_LYGHE</name>
<dbReference type="EMBL" id="GBHO01013711">
    <property type="protein sequence ID" value="JAG29893.1"/>
    <property type="molecule type" value="Transcribed_RNA"/>
</dbReference>
<keyword evidence="1" id="KW-0812">Transmembrane</keyword>